<evidence type="ECO:0000256" key="1">
    <source>
        <dbReference type="SAM" id="MobiDB-lite"/>
    </source>
</evidence>
<accession>A0A645IVN7</accession>
<gene>
    <name evidence="2" type="ORF">SDC9_203167</name>
</gene>
<evidence type="ECO:0000313" key="2">
    <source>
        <dbReference type="EMBL" id="MPN55485.1"/>
    </source>
</evidence>
<proteinExistence type="predicted"/>
<protein>
    <submittedName>
        <fullName evidence="2">Uncharacterized protein</fullName>
    </submittedName>
</protein>
<comment type="caution">
    <text evidence="2">The sequence shown here is derived from an EMBL/GenBank/DDBJ whole genome shotgun (WGS) entry which is preliminary data.</text>
</comment>
<sequence length="141" mass="16343">MVQPGCTDLQVLEWRLENRRQIPFQRGNLVAHADELQERVFAQHRRHDGCHRVGIVEHIRVGTQLDDVVAYRYNHRRDAQRMENPARAAILAIHLTDAVLLRHRPILIPQFEPFADLDRDDHHAGSRQSFAPVGRPSDGKR</sequence>
<reference evidence="2" key="1">
    <citation type="submission" date="2019-08" db="EMBL/GenBank/DDBJ databases">
        <authorList>
            <person name="Kucharzyk K."/>
            <person name="Murdoch R.W."/>
            <person name="Higgins S."/>
            <person name="Loffler F."/>
        </authorList>
    </citation>
    <scope>NUCLEOTIDE SEQUENCE</scope>
</reference>
<feature type="region of interest" description="Disordered" evidence="1">
    <location>
        <begin position="119"/>
        <end position="141"/>
    </location>
</feature>
<organism evidence="2">
    <name type="scientific">bioreactor metagenome</name>
    <dbReference type="NCBI Taxonomy" id="1076179"/>
    <lineage>
        <taxon>unclassified sequences</taxon>
        <taxon>metagenomes</taxon>
        <taxon>ecological metagenomes</taxon>
    </lineage>
</organism>
<dbReference type="EMBL" id="VSSQ01124799">
    <property type="protein sequence ID" value="MPN55485.1"/>
    <property type="molecule type" value="Genomic_DNA"/>
</dbReference>
<name>A0A645IVN7_9ZZZZ</name>
<dbReference type="AlphaFoldDB" id="A0A645IVN7"/>